<dbReference type="CDD" id="cd13220">
    <property type="entry name" value="PH-GRAM_GRAMDC"/>
    <property type="match status" value="1"/>
</dbReference>
<dbReference type="Proteomes" id="UP000694941">
    <property type="component" value="Unplaced"/>
</dbReference>
<evidence type="ECO:0000313" key="4">
    <source>
        <dbReference type="Proteomes" id="UP000694941"/>
    </source>
</evidence>
<dbReference type="InterPro" id="IPR051482">
    <property type="entry name" value="Cholesterol_transport"/>
</dbReference>
<organism evidence="4 5">
    <name type="scientific">Limulus polyphemus</name>
    <name type="common">Atlantic horseshoe crab</name>
    <dbReference type="NCBI Taxonomy" id="6850"/>
    <lineage>
        <taxon>Eukaryota</taxon>
        <taxon>Metazoa</taxon>
        <taxon>Ecdysozoa</taxon>
        <taxon>Arthropoda</taxon>
        <taxon>Chelicerata</taxon>
        <taxon>Merostomata</taxon>
        <taxon>Xiphosura</taxon>
        <taxon>Limulidae</taxon>
        <taxon>Limulus</taxon>
    </lineage>
</organism>
<evidence type="ECO:0000259" key="3">
    <source>
        <dbReference type="SMART" id="SM00568"/>
    </source>
</evidence>
<reference evidence="5" key="1">
    <citation type="submission" date="2025-08" db="UniProtKB">
        <authorList>
            <consortium name="RefSeq"/>
        </authorList>
    </citation>
    <scope>IDENTIFICATION</scope>
    <source>
        <tissue evidence="5">Muscle</tissue>
    </source>
</reference>
<dbReference type="PANTHER" id="PTHR23319">
    <property type="entry name" value="GRAM DOMAIN CONTAINING 1B, ISOFORM E"/>
    <property type="match status" value="1"/>
</dbReference>
<feature type="domain" description="GRAM" evidence="3">
    <location>
        <begin position="31"/>
        <end position="98"/>
    </location>
</feature>
<dbReference type="GeneID" id="111089797"/>
<dbReference type="Pfam" id="PF02893">
    <property type="entry name" value="GRAM"/>
    <property type="match status" value="1"/>
</dbReference>
<feature type="transmembrane region" description="Helical" evidence="2">
    <location>
        <begin position="255"/>
        <end position="276"/>
    </location>
</feature>
<keyword evidence="4" id="KW-1185">Reference proteome</keyword>
<protein>
    <submittedName>
        <fullName evidence="5">GRAM domain-containing protein 2B-like isoform X1</fullName>
    </submittedName>
</protein>
<dbReference type="PANTHER" id="PTHR23319:SF13">
    <property type="entry name" value="GRAM DOMAIN-CONTAINING PROTEIN"/>
    <property type="match status" value="1"/>
</dbReference>
<evidence type="ECO:0000256" key="2">
    <source>
        <dbReference type="SAM" id="Phobius"/>
    </source>
</evidence>
<evidence type="ECO:0000256" key="1">
    <source>
        <dbReference type="SAM" id="MobiDB-lite"/>
    </source>
</evidence>
<dbReference type="InterPro" id="IPR004182">
    <property type="entry name" value="GRAM"/>
</dbReference>
<keyword evidence="2" id="KW-0812">Transmembrane</keyword>
<feature type="compositionally biased region" description="Low complexity" evidence="1">
    <location>
        <begin position="167"/>
        <end position="185"/>
    </location>
</feature>
<dbReference type="Gene3D" id="2.30.29.30">
    <property type="entry name" value="Pleckstrin-homology domain (PH domain)/Phosphotyrosine-binding domain (PTB)"/>
    <property type="match status" value="1"/>
</dbReference>
<proteinExistence type="predicted"/>
<keyword evidence="2" id="KW-1133">Transmembrane helix</keyword>
<dbReference type="RefSeq" id="XP_022258603.1">
    <property type="nucleotide sequence ID" value="XM_022402895.1"/>
</dbReference>
<name>A0ABM1TRU7_LIMPO</name>
<accession>A0ABM1TRU7</accession>
<evidence type="ECO:0000313" key="5">
    <source>
        <dbReference type="RefSeq" id="XP_022258603.1"/>
    </source>
</evidence>
<dbReference type="InterPro" id="IPR011993">
    <property type="entry name" value="PH-like_dom_sf"/>
</dbReference>
<sequence length="369" mass="41572">MPSVVHPSSHTEDDIELPTPSKFGLVRLHESRFHHHFPAVSSEEHLINYYHCALVSDILLQGFLYLSKNYFAFYSNIFGYKTKFLIPVGSVTKITKERVAKIIPNAIGITTHDEKYVFGSLLSRDASYRLIYKIWKKASCEELCQPDDSESENTSVILPREMEDESFTSSSSDQTTTDDASSLSTKIKKEHVRKSPSSRSSSPPWHNLKSTSSKTGTVSPKCQPSNSVVWSITKDCFGKVEETFVSICKLPRTSVLLAVSSVLLVLLFFSATFLMYRISVVHRRMTNGEHLQPFSKLKQKQNKLGQTKIVTEEVIQLTDNLQNRINQLVMVRKSLAELMDVTIQDKNSCNTQKEKVADTAPGQWVAVGT</sequence>
<gene>
    <name evidence="5" type="primary">LOC111089797</name>
</gene>
<feature type="compositionally biased region" description="Basic residues" evidence="1">
    <location>
        <begin position="186"/>
        <end position="196"/>
    </location>
</feature>
<feature type="compositionally biased region" description="Polar residues" evidence="1">
    <location>
        <begin position="208"/>
        <end position="224"/>
    </location>
</feature>
<feature type="region of interest" description="Disordered" evidence="1">
    <location>
        <begin position="164"/>
        <end position="224"/>
    </location>
</feature>
<keyword evidence="2" id="KW-0472">Membrane</keyword>
<dbReference type="SMART" id="SM00568">
    <property type="entry name" value="GRAM"/>
    <property type="match status" value="1"/>
</dbReference>